<proteinExistence type="predicted"/>
<accession>A0A1D1XYH4</accession>
<feature type="non-terminal residue" evidence="2">
    <location>
        <position position="148"/>
    </location>
</feature>
<evidence type="ECO:0000313" key="2">
    <source>
        <dbReference type="EMBL" id="JAT47456.1"/>
    </source>
</evidence>
<organism evidence="2">
    <name type="scientific">Anthurium amnicola</name>
    <dbReference type="NCBI Taxonomy" id="1678845"/>
    <lineage>
        <taxon>Eukaryota</taxon>
        <taxon>Viridiplantae</taxon>
        <taxon>Streptophyta</taxon>
        <taxon>Embryophyta</taxon>
        <taxon>Tracheophyta</taxon>
        <taxon>Spermatophyta</taxon>
        <taxon>Magnoliopsida</taxon>
        <taxon>Liliopsida</taxon>
        <taxon>Araceae</taxon>
        <taxon>Pothoideae</taxon>
        <taxon>Potheae</taxon>
        <taxon>Anthurium</taxon>
    </lineage>
</organism>
<gene>
    <name evidence="2" type="ORF">g.87607</name>
</gene>
<evidence type="ECO:0000256" key="1">
    <source>
        <dbReference type="SAM" id="Phobius"/>
    </source>
</evidence>
<dbReference type="EMBL" id="GDJX01020480">
    <property type="protein sequence ID" value="JAT47456.1"/>
    <property type="molecule type" value="Transcribed_RNA"/>
</dbReference>
<protein>
    <submittedName>
        <fullName evidence="2">Uncharacterized protein</fullName>
    </submittedName>
</protein>
<keyword evidence="1" id="KW-0472">Membrane</keyword>
<sequence length="148" mass="16027">MVASSGEGASEAPPVNWRLVRSVALASLVPFFLLSLGHYFSLSLVLADYLLGARGTYQYFGDDFFWGASDHQKADALIRTAMTVAALSFLLLCLSMLATVSVSSSINTGRRLTVEESFSKVRGLWKGPSAARLHFTILFLGYVLSLAV</sequence>
<keyword evidence="1" id="KW-0812">Transmembrane</keyword>
<reference evidence="2" key="1">
    <citation type="submission" date="2015-07" db="EMBL/GenBank/DDBJ databases">
        <title>Transcriptome Assembly of Anthurium amnicola.</title>
        <authorList>
            <person name="Suzuki J."/>
        </authorList>
    </citation>
    <scope>NUCLEOTIDE SEQUENCE</scope>
</reference>
<keyword evidence="1" id="KW-1133">Transmembrane helix</keyword>
<dbReference type="AlphaFoldDB" id="A0A1D1XYH4"/>
<feature type="transmembrane region" description="Helical" evidence="1">
    <location>
        <begin position="81"/>
        <end position="102"/>
    </location>
</feature>
<name>A0A1D1XYH4_9ARAE</name>
<feature type="transmembrane region" description="Helical" evidence="1">
    <location>
        <begin position="23"/>
        <end position="51"/>
    </location>
</feature>